<dbReference type="InterPro" id="IPR032675">
    <property type="entry name" value="LRR_dom_sf"/>
</dbReference>
<name>A0A3N4JGX1_9PEZI</name>
<dbReference type="OrthoDB" id="5288206at2759"/>
<accession>A0A3N4JGX1</accession>
<sequence>MGELYLPLEILRYIVWQVPSGDRVTLSRLCLASSSLYHFAAPRLYRSLYLNFEGKEKSGLYLLNTLLLPGYDARWKKWIKAVNVTALKNHVEMNERQNVCGPLAKVLNKIECGSLDKFSWRACFAPHKQVVDALVKHNKLRCLQVAFPFDPHGSDDGEETDTIFKALPEKNCHNLEVLEIRKAWTKEQMTAAAKAIGSPALKNLILHMSYFFDWDLENEFSRLPPRPNDESSKLALIDLSGISLCNAQPIINSYFNPSTLRKLELRDCIGYENVCLALSQHPGVLSIEELVLISWEDCGDVSNIIRFVAKCKRLKVLCLDLSSFTDEGMVKLIPAFSESGKTLEVLSLCLRNNQNWHGESLYYPLNALHVMKSFENLREIGMSYAIHPRDLHKIVPTLPPSVRAADLRFPWIWVAESRGLMSSNISALAEAFPAGNNLTHVIVGDNDDSTDPLAFKTTPAVHEMVGREVRELRELRLKCFRSDWVLEGE</sequence>
<dbReference type="SUPFAM" id="SSF52047">
    <property type="entry name" value="RNI-like"/>
    <property type="match status" value="1"/>
</dbReference>
<evidence type="ECO:0000313" key="2">
    <source>
        <dbReference type="Proteomes" id="UP000276215"/>
    </source>
</evidence>
<evidence type="ECO:0000313" key="1">
    <source>
        <dbReference type="EMBL" id="RPA96517.1"/>
    </source>
</evidence>
<proteinExistence type="predicted"/>
<evidence type="ECO:0008006" key="3">
    <source>
        <dbReference type="Google" id="ProtNLM"/>
    </source>
</evidence>
<dbReference type="Proteomes" id="UP000276215">
    <property type="component" value="Unassembled WGS sequence"/>
</dbReference>
<organism evidence="1 2">
    <name type="scientific">Choiromyces venosus 120613-1</name>
    <dbReference type="NCBI Taxonomy" id="1336337"/>
    <lineage>
        <taxon>Eukaryota</taxon>
        <taxon>Fungi</taxon>
        <taxon>Dikarya</taxon>
        <taxon>Ascomycota</taxon>
        <taxon>Pezizomycotina</taxon>
        <taxon>Pezizomycetes</taxon>
        <taxon>Pezizales</taxon>
        <taxon>Tuberaceae</taxon>
        <taxon>Choiromyces</taxon>
    </lineage>
</organism>
<gene>
    <name evidence="1" type="ORF">L873DRAFT_1694272</name>
</gene>
<dbReference type="Gene3D" id="3.80.10.10">
    <property type="entry name" value="Ribonuclease Inhibitor"/>
    <property type="match status" value="1"/>
</dbReference>
<keyword evidence="2" id="KW-1185">Reference proteome</keyword>
<dbReference type="EMBL" id="ML120414">
    <property type="protein sequence ID" value="RPA96517.1"/>
    <property type="molecule type" value="Genomic_DNA"/>
</dbReference>
<dbReference type="AlphaFoldDB" id="A0A3N4JGX1"/>
<reference evidence="1 2" key="1">
    <citation type="journal article" date="2018" name="Nat. Ecol. Evol.">
        <title>Pezizomycetes genomes reveal the molecular basis of ectomycorrhizal truffle lifestyle.</title>
        <authorList>
            <person name="Murat C."/>
            <person name="Payen T."/>
            <person name="Noel B."/>
            <person name="Kuo A."/>
            <person name="Morin E."/>
            <person name="Chen J."/>
            <person name="Kohler A."/>
            <person name="Krizsan K."/>
            <person name="Balestrini R."/>
            <person name="Da Silva C."/>
            <person name="Montanini B."/>
            <person name="Hainaut M."/>
            <person name="Levati E."/>
            <person name="Barry K.W."/>
            <person name="Belfiori B."/>
            <person name="Cichocki N."/>
            <person name="Clum A."/>
            <person name="Dockter R.B."/>
            <person name="Fauchery L."/>
            <person name="Guy J."/>
            <person name="Iotti M."/>
            <person name="Le Tacon F."/>
            <person name="Lindquist E.A."/>
            <person name="Lipzen A."/>
            <person name="Malagnac F."/>
            <person name="Mello A."/>
            <person name="Molinier V."/>
            <person name="Miyauchi S."/>
            <person name="Poulain J."/>
            <person name="Riccioni C."/>
            <person name="Rubini A."/>
            <person name="Sitrit Y."/>
            <person name="Splivallo R."/>
            <person name="Traeger S."/>
            <person name="Wang M."/>
            <person name="Zifcakova L."/>
            <person name="Wipf D."/>
            <person name="Zambonelli A."/>
            <person name="Paolocci F."/>
            <person name="Nowrousian M."/>
            <person name="Ottonello S."/>
            <person name="Baldrian P."/>
            <person name="Spatafora J.W."/>
            <person name="Henrissat B."/>
            <person name="Nagy L.G."/>
            <person name="Aury J.M."/>
            <person name="Wincker P."/>
            <person name="Grigoriev I.V."/>
            <person name="Bonfante P."/>
            <person name="Martin F.M."/>
        </authorList>
    </citation>
    <scope>NUCLEOTIDE SEQUENCE [LARGE SCALE GENOMIC DNA]</scope>
    <source>
        <strain evidence="1 2">120613-1</strain>
    </source>
</reference>
<protein>
    <recommendedName>
        <fullName evidence="3">F-box domain-containing protein</fullName>
    </recommendedName>
</protein>